<dbReference type="PANTHER" id="PTHR31118">
    <property type="entry name" value="CYCLASE-LIKE PROTEIN 2"/>
    <property type="match status" value="1"/>
</dbReference>
<dbReference type="GO" id="GO:0019441">
    <property type="term" value="P:L-tryptophan catabolic process to kynurenine"/>
    <property type="evidence" value="ECO:0007669"/>
    <property type="project" value="InterPro"/>
</dbReference>
<organism evidence="1 2">
    <name type="scientific">Tectimicrobiota bacterium</name>
    <dbReference type="NCBI Taxonomy" id="2528274"/>
    <lineage>
        <taxon>Bacteria</taxon>
        <taxon>Pseudomonadati</taxon>
        <taxon>Nitrospinota/Tectimicrobiota group</taxon>
        <taxon>Candidatus Tectimicrobiota</taxon>
    </lineage>
</organism>
<dbReference type="Proteomes" id="UP000782312">
    <property type="component" value="Unassembled WGS sequence"/>
</dbReference>
<dbReference type="SUPFAM" id="SSF102198">
    <property type="entry name" value="Putative cyclase"/>
    <property type="match status" value="1"/>
</dbReference>
<dbReference type="Gene3D" id="3.50.30.50">
    <property type="entry name" value="Putative cyclase"/>
    <property type="match status" value="1"/>
</dbReference>
<dbReference type="PANTHER" id="PTHR31118:SF12">
    <property type="entry name" value="CYCLASE-LIKE PROTEIN 2"/>
    <property type="match status" value="1"/>
</dbReference>
<evidence type="ECO:0000313" key="2">
    <source>
        <dbReference type="Proteomes" id="UP000782312"/>
    </source>
</evidence>
<proteinExistence type="predicted"/>
<dbReference type="Pfam" id="PF04199">
    <property type="entry name" value="Cyclase"/>
    <property type="match status" value="1"/>
</dbReference>
<sequence>MARLIDLTAPLGHPDLCLVPTFPPVEFWRFHEHPTHGRQNSAVKMAIHQGTHLDAPNHFYADGATIDEMPLETFCGRAVKLDVRATTKPESPITREHIERSPGFDAKRLEGAIAVSWSGWSKRAIFTPDYFPRNPYLDQEACEFLCACGMKALCMDHPIDPGMRPGGTAQKGDSPGHRTVLGRGIPLIEHVVNLDSFLEREFEMFAFPLKLHRIEGAPARVVARVG</sequence>
<dbReference type="GO" id="GO:0004061">
    <property type="term" value="F:arylformamidase activity"/>
    <property type="evidence" value="ECO:0007669"/>
    <property type="project" value="InterPro"/>
</dbReference>
<accession>A0A932MME6</accession>
<gene>
    <name evidence="1" type="ORF">HYZ11_03230</name>
</gene>
<dbReference type="EMBL" id="JACPUR010000005">
    <property type="protein sequence ID" value="MBI3126598.1"/>
    <property type="molecule type" value="Genomic_DNA"/>
</dbReference>
<dbReference type="AlphaFoldDB" id="A0A932MME6"/>
<comment type="caution">
    <text evidence="1">The sequence shown here is derived from an EMBL/GenBank/DDBJ whole genome shotgun (WGS) entry which is preliminary data.</text>
</comment>
<protein>
    <submittedName>
        <fullName evidence="1">Cyclase family protein</fullName>
    </submittedName>
</protein>
<reference evidence="1" key="1">
    <citation type="submission" date="2020-07" db="EMBL/GenBank/DDBJ databases">
        <title>Huge and variable diversity of episymbiotic CPR bacteria and DPANN archaea in groundwater ecosystems.</title>
        <authorList>
            <person name="He C.Y."/>
            <person name="Keren R."/>
            <person name="Whittaker M."/>
            <person name="Farag I.F."/>
            <person name="Doudna J."/>
            <person name="Cate J.H.D."/>
            <person name="Banfield J.F."/>
        </authorList>
    </citation>
    <scope>NUCLEOTIDE SEQUENCE</scope>
    <source>
        <strain evidence="1">NC_groundwater_763_Ag_S-0.2um_68_21</strain>
    </source>
</reference>
<evidence type="ECO:0000313" key="1">
    <source>
        <dbReference type="EMBL" id="MBI3126598.1"/>
    </source>
</evidence>
<dbReference type="InterPro" id="IPR037175">
    <property type="entry name" value="KFase_sf"/>
</dbReference>
<name>A0A932MME6_UNCTE</name>
<dbReference type="InterPro" id="IPR007325">
    <property type="entry name" value="KFase/CYL"/>
</dbReference>